<keyword evidence="1 6" id="KW-0004">4Fe-4S</keyword>
<organism evidence="8 9">
    <name type="scientific">Maritimibacter dapengensis</name>
    <dbReference type="NCBI Taxonomy" id="2836868"/>
    <lineage>
        <taxon>Bacteria</taxon>
        <taxon>Pseudomonadati</taxon>
        <taxon>Pseudomonadota</taxon>
        <taxon>Alphaproteobacteria</taxon>
        <taxon>Rhodobacterales</taxon>
        <taxon>Roseobacteraceae</taxon>
        <taxon>Maritimibacter</taxon>
    </lineage>
</organism>
<dbReference type="Pfam" id="PF02754">
    <property type="entry name" value="CCG"/>
    <property type="match status" value="2"/>
</dbReference>
<evidence type="ECO:0000313" key="9">
    <source>
        <dbReference type="Proteomes" id="UP000756530"/>
    </source>
</evidence>
<comment type="function">
    <text evidence="6">Component of a complex that catalyzes the oxidation of glycolate to glyoxylate.</text>
</comment>
<dbReference type="RefSeq" id="WP_218390800.1">
    <property type="nucleotide sequence ID" value="NZ_JAHUZE010000001.1"/>
</dbReference>
<dbReference type="Pfam" id="PF13183">
    <property type="entry name" value="Fer4_8"/>
    <property type="match status" value="1"/>
</dbReference>
<comment type="catalytic activity">
    <reaction evidence="6">
        <text>(R)-lactate + A = pyruvate + AH2</text>
        <dbReference type="Rhea" id="RHEA:15089"/>
        <dbReference type="ChEBI" id="CHEBI:13193"/>
        <dbReference type="ChEBI" id="CHEBI:15361"/>
        <dbReference type="ChEBI" id="CHEBI:16004"/>
        <dbReference type="ChEBI" id="CHEBI:17499"/>
    </reaction>
</comment>
<feature type="domain" description="4Fe-4S ferredoxin-type" evidence="7">
    <location>
        <begin position="14"/>
        <end position="46"/>
    </location>
</feature>
<comment type="catalytic activity">
    <reaction evidence="6">
        <text>glycolate + A = glyoxylate + AH2</text>
        <dbReference type="Rhea" id="RHEA:21264"/>
        <dbReference type="ChEBI" id="CHEBI:13193"/>
        <dbReference type="ChEBI" id="CHEBI:17499"/>
        <dbReference type="ChEBI" id="CHEBI:29805"/>
        <dbReference type="ChEBI" id="CHEBI:36655"/>
        <dbReference type="EC" id="1.1.99.14"/>
    </reaction>
</comment>
<keyword evidence="2 6" id="KW-0479">Metal-binding</keyword>
<dbReference type="InterPro" id="IPR004017">
    <property type="entry name" value="Cys_rich_dom"/>
</dbReference>
<dbReference type="PIRSF" id="PIRSF000139">
    <property type="entry name" value="Glc_ox_4Fe-4S"/>
    <property type="match status" value="1"/>
</dbReference>
<evidence type="ECO:0000256" key="1">
    <source>
        <dbReference type="ARBA" id="ARBA00022485"/>
    </source>
</evidence>
<accession>A0ABS6SY91</accession>
<dbReference type="EMBL" id="JAHUZE010000001">
    <property type="protein sequence ID" value="MBV7377938.1"/>
    <property type="molecule type" value="Genomic_DNA"/>
</dbReference>
<reference evidence="8 9" key="1">
    <citation type="submission" date="2021-05" db="EMBL/GenBank/DDBJ databases">
        <title>Culturable bacteria isolated from Daya Bay.</title>
        <authorList>
            <person name="Zheng W."/>
            <person name="Yu S."/>
            <person name="Huang Y."/>
        </authorList>
    </citation>
    <scope>NUCLEOTIDE SEQUENCE [LARGE SCALE GENOMIC DNA]</scope>
    <source>
        <strain evidence="8 9">DP4N28-5</strain>
    </source>
</reference>
<dbReference type="InterPro" id="IPR012257">
    <property type="entry name" value="Glc_ox_4Fe-4S"/>
</dbReference>
<evidence type="ECO:0000259" key="7">
    <source>
        <dbReference type="PROSITE" id="PS51379"/>
    </source>
</evidence>
<dbReference type="PROSITE" id="PS51379">
    <property type="entry name" value="4FE4S_FER_2"/>
    <property type="match status" value="2"/>
</dbReference>
<dbReference type="Proteomes" id="UP000756530">
    <property type="component" value="Unassembled WGS sequence"/>
</dbReference>
<dbReference type="PROSITE" id="PS00198">
    <property type="entry name" value="4FE4S_FER_1"/>
    <property type="match status" value="1"/>
</dbReference>
<protein>
    <recommendedName>
        <fullName evidence="6">Glycolate oxidase iron-sulfur subunit</fullName>
        <ecNumber evidence="6">1.1.99.14</ecNumber>
    </recommendedName>
</protein>
<keyword evidence="8" id="KW-0560">Oxidoreductase</keyword>
<comment type="caution">
    <text evidence="8">The sequence shown here is derived from an EMBL/GenBank/DDBJ whole genome shotgun (WGS) entry which is preliminary data.</text>
</comment>
<dbReference type="EC" id="1.1.99.14" evidence="6"/>
<keyword evidence="9" id="KW-1185">Reference proteome</keyword>
<proteinExistence type="predicted"/>
<dbReference type="NCBIfam" id="NF008434">
    <property type="entry name" value="PRK11274.1"/>
    <property type="match status" value="1"/>
</dbReference>
<feature type="domain" description="4Fe-4S ferredoxin-type" evidence="7">
    <location>
        <begin position="67"/>
        <end position="96"/>
    </location>
</feature>
<comment type="cofactor">
    <cofactor evidence="6">
        <name>[4Fe-4S] cluster</name>
        <dbReference type="ChEBI" id="CHEBI:49883"/>
    </cofactor>
    <text evidence="6">Binds 2 [4Fe-4S] clusters.</text>
</comment>
<evidence type="ECO:0000256" key="2">
    <source>
        <dbReference type="ARBA" id="ARBA00022723"/>
    </source>
</evidence>
<dbReference type="GO" id="GO:0019154">
    <property type="term" value="F:glycolate dehydrogenase activity"/>
    <property type="evidence" value="ECO:0007669"/>
    <property type="project" value="UniProtKB-EC"/>
</dbReference>
<keyword evidence="6" id="KW-0249">Electron transport</keyword>
<gene>
    <name evidence="8" type="primary">glcF</name>
    <name evidence="8" type="ORF">KJP28_03295</name>
</gene>
<name>A0ABS6SY91_9RHOB</name>
<dbReference type="PANTHER" id="PTHR32479:SF17">
    <property type="entry name" value="GLYCOLATE OXIDASE IRON-SULFUR SUBUNIT"/>
    <property type="match status" value="1"/>
</dbReference>
<dbReference type="InterPro" id="IPR017896">
    <property type="entry name" value="4Fe4S_Fe-S-bd"/>
</dbReference>
<keyword evidence="3" id="KW-0677">Repeat</keyword>
<keyword evidence="4 6" id="KW-0408">Iron</keyword>
<sequence length="435" mass="47361">MQTFFTEEQLQDPGIERSNEILRACVHCGFCTATCPTYQVLGDELDSPRGRIYLIKNMLESGRPADEKTVKHIDRCLSCLACMTTCPSGVHYMHLVDHARVHIEKTYKRPLMDRMLRWTLARILPYPGRFRLALLGAKIGKPFRGLVPDARLRAMLAMAPKQIPAVSRNDDAQVFPAKGERKKRVALMTGCAQRALDTDINDATIRLLTRLGCDVVVAKGQGCCGALTHHMGKEAEAHGTAAKNIRAWTAEMDGEGLDAVVINTSGCGTTVKDYGHMFRTTDMADDAKRVSNIARDVSEVLTDLGIDCAPMGHRVAYHAACSLQHGQQIKSAPKDLLRAAGFEVVEPADPHLCCGSAGTYNLMQPEISAKLKDRKVRTLEAKSPEIIAAGNIGCMVQIGGGTEVPVVHTVELLDWATGGPKPRKLAGLQATISPE</sequence>
<evidence type="ECO:0000256" key="5">
    <source>
        <dbReference type="ARBA" id="ARBA00023014"/>
    </source>
</evidence>
<evidence type="ECO:0000313" key="8">
    <source>
        <dbReference type="EMBL" id="MBV7377938.1"/>
    </source>
</evidence>
<keyword evidence="6" id="KW-0813">Transport</keyword>
<evidence type="ECO:0000256" key="3">
    <source>
        <dbReference type="ARBA" id="ARBA00022737"/>
    </source>
</evidence>
<dbReference type="InterPro" id="IPR017900">
    <property type="entry name" value="4Fe4S_Fe_S_CS"/>
</dbReference>
<keyword evidence="5 6" id="KW-0411">Iron-sulfur</keyword>
<evidence type="ECO:0000256" key="4">
    <source>
        <dbReference type="ARBA" id="ARBA00023004"/>
    </source>
</evidence>
<dbReference type="PANTHER" id="PTHR32479">
    <property type="entry name" value="GLYCOLATE OXIDASE IRON-SULFUR SUBUNIT"/>
    <property type="match status" value="1"/>
</dbReference>
<evidence type="ECO:0000256" key="6">
    <source>
        <dbReference type="PIRNR" id="PIRNR000139"/>
    </source>
</evidence>